<accession>A0A0A9G380</accession>
<protein>
    <submittedName>
        <fullName evidence="1">Uncharacterized protein</fullName>
    </submittedName>
</protein>
<reference evidence="1" key="1">
    <citation type="submission" date="2014-09" db="EMBL/GenBank/DDBJ databases">
        <authorList>
            <person name="Magalhaes I.L.F."/>
            <person name="Oliveira U."/>
            <person name="Santos F.R."/>
            <person name="Vidigal T.H.D.A."/>
            <person name="Brescovit A.D."/>
            <person name="Santos A.J."/>
        </authorList>
    </citation>
    <scope>NUCLEOTIDE SEQUENCE</scope>
    <source>
        <tissue evidence="1">Shoot tissue taken approximately 20 cm above the soil surface</tissue>
    </source>
</reference>
<reference evidence="1" key="2">
    <citation type="journal article" date="2015" name="Data Brief">
        <title>Shoot transcriptome of the giant reed, Arundo donax.</title>
        <authorList>
            <person name="Barrero R.A."/>
            <person name="Guerrero F.D."/>
            <person name="Moolhuijzen P."/>
            <person name="Goolsby J.A."/>
            <person name="Tidwell J."/>
            <person name="Bellgard S.E."/>
            <person name="Bellgard M.I."/>
        </authorList>
    </citation>
    <scope>NUCLEOTIDE SEQUENCE</scope>
    <source>
        <tissue evidence="1">Shoot tissue taken approximately 20 cm above the soil surface</tissue>
    </source>
</reference>
<organism evidence="1">
    <name type="scientific">Arundo donax</name>
    <name type="common">Giant reed</name>
    <name type="synonym">Donax arundinaceus</name>
    <dbReference type="NCBI Taxonomy" id="35708"/>
    <lineage>
        <taxon>Eukaryota</taxon>
        <taxon>Viridiplantae</taxon>
        <taxon>Streptophyta</taxon>
        <taxon>Embryophyta</taxon>
        <taxon>Tracheophyta</taxon>
        <taxon>Spermatophyta</taxon>
        <taxon>Magnoliopsida</taxon>
        <taxon>Liliopsida</taxon>
        <taxon>Poales</taxon>
        <taxon>Poaceae</taxon>
        <taxon>PACMAD clade</taxon>
        <taxon>Arundinoideae</taxon>
        <taxon>Arundineae</taxon>
        <taxon>Arundo</taxon>
    </lineage>
</organism>
<dbReference type="AlphaFoldDB" id="A0A0A9G380"/>
<dbReference type="EMBL" id="GBRH01180895">
    <property type="protein sequence ID" value="JAE17001.1"/>
    <property type="molecule type" value="Transcribed_RNA"/>
</dbReference>
<sequence length="44" mass="5321">MFQPSVQLNLTLCFQFIELHVVYCQFIPHINIKCSTYFHMYLPI</sequence>
<proteinExistence type="predicted"/>
<name>A0A0A9G380_ARUDO</name>
<evidence type="ECO:0000313" key="1">
    <source>
        <dbReference type="EMBL" id="JAE17001.1"/>
    </source>
</evidence>